<accession>A0AAV3X1H4</accession>
<evidence type="ECO:0000313" key="2">
    <source>
        <dbReference type="Proteomes" id="UP001050975"/>
    </source>
</evidence>
<organism evidence="1 2">
    <name type="scientific">Microseira wollei NIES-4236</name>
    <dbReference type="NCBI Taxonomy" id="2530354"/>
    <lineage>
        <taxon>Bacteria</taxon>
        <taxon>Bacillati</taxon>
        <taxon>Cyanobacteriota</taxon>
        <taxon>Cyanophyceae</taxon>
        <taxon>Oscillatoriophycideae</taxon>
        <taxon>Aerosakkonematales</taxon>
        <taxon>Aerosakkonemataceae</taxon>
        <taxon>Microseira</taxon>
    </lineage>
</organism>
<dbReference type="RefSeq" id="WP_226576388.1">
    <property type="nucleotide sequence ID" value="NZ_BLAY01000014.1"/>
</dbReference>
<proteinExistence type="predicted"/>
<reference evidence="1" key="1">
    <citation type="submission" date="2019-10" db="EMBL/GenBank/DDBJ databases">
        <title>Draft genome sequece of Microseira wollei NIES-4236.</title>
        <authorList>
            <person name="Yamaguchi H."/>
            <person name="Suzuki S."/>
            <person name="Kawachi M."/>
        </authorList>
    </citation>
    <scope>NUCLEOTIDE SEQUENCE</scope>
    <source>
        <strain evidence="1">NIES-4236</strain>
    </source>
</reference>
<name>A0AAV3X1H4_9CYAN</name>
<comment type="caution">
    <text evidence="1">The sequence shown here is derived from an EMBL/GenBank/DDBJ whole genome shotgun (WGS) entry which is preliminary data.</text>
</comment>
<dbReference type="AlphaFoldDB" id="A0AAV3X1H4"/>
<keyword evidence="2" id="KW-1185">Reference proteome</keyword>
<gene>
    <name evidence="1" type="ORF">MiSe_13230</name>
</gene>
<protein>
    <recommendedName>
        <fullName evidence="3">Transposase</fullName>
    </recommendedName>
</protein>
<evidence type="ECO:0000313" key="1">
    <source>
        <dbReference type="EMBL" id="GET36572.1"/>
    </source>
</evidence>
<sequence>MTDRERLNCWAIARLLPNQQWMIIARFRSRSDAEGHFQFLRRNMPNVQMKVVFDMQTEQLCPAQAGDRT</sequence>
<evidence type="ECO:0008006" key="3">
    <source>
        <dbReference type="Google" id="ProtNLM"/>
    </source>
</evidence>
<dbReference type="EMBL" id="BLAY01000014">
    <property type="protein sequence ID" value="GET36572.1"/>
    <property type="molecule type" value="Genomic_DNA"/>
</dbReference>
<dbReference type="Proteomes" id="UP001050975">
    <property type="component" value="Unassembled WGS sequence"/>
</dbReference>